<dbReference type="SUPFAM" id="SSF69318">
    <property type="entry name" value="Integrin alpha N-terminal domain"/>
    <property type="match status" value="1"/>
</dbReference>
<accession>A0A7W7U507</accession>
<feature type="chain" id="PRO_5031284299" description="VCBS repeat-containing protein" evidence="2">
    <location>
        <begin position="32"/>
        <end position="576"/>
    </location>
</feature>
<dbReference type="EMBL" id="JACHJY010000009">
    <property type="protein sequence ID" value="MBB4985116.1"/>
    <property type="molecule type" value="Genomic_DNA"/>
</dbReference>
<protein>
    <recommendedName>
        <fullName evidence="5">VCBS repeat-containing protein</fullName>
    </recommendedName>
</protein>
<dbReference type="Gene3D" id="2.115.10.10">
    <property type="entry name" value="Tachylectin 2"/>
    <property type="match status" value="1"/>
</dbReference>
<gene>
    <name evidence="3" type="ORF">GGE06_006066</name>
</gene>
<name>A0A7W7U507_9ACTN</name>
<sequence length="576" mass="60325">MNQAARRIAAFSAATGLLTVATLANSGTAIAEDNVLRLSAHDQVAAPGTAPRLSPQVESGTPGGKTVIAFSTKPLTGPAGDGAGVPKGFTTQANDCTEVAGLVAVYVCGPSGLRPGFVVPKDTPDTAVHWGFAYVPVGGDLAAGIETARTAGATPADATHGSAKVVVKTAASAALNTMAFDLPDVPSGGTVRQQLRVHANDAGNLTLRFRPADGYLWRQPGDIHIGGLTTEAGATCTQPSTTLLSSSVNFDCRLEPGDHTIGYELTTLAGTYMAKLEALTRYDIYDFRTQYSDVRQTSAPFTALGKPVLPRHGLLARDTTGTLFQYHGTGKAASVLASRDQVGTGWQTYNTLTELSPLTEFPVHYGYVKPSAATRGHGDLVARDASGTLWYYDRQDDYNGPFAPRVQVGGGWGVYDRIAGAGDLDRDGYVDLLARDKAGVLWLYEGTGNFTGARFKTRVRVGGGWGVYDQLAGGADVTGDGRADLLARDKAGVLWLYRGTGSGTAPYAARVRVGGGWGVYDQLVVAGDLTDDGRADAVARDRAGVLWLYPGTGNAAAPFATRTRIGGGWNTYGHIF</sequence>
<dbReference type="Pfam" id="PF13517">
    <property type="entry name" value="FG-GAP_3"/>
    <property type="match status" value="1"/>
</dbReference>
<comment type="caution">
    <text evidence="3">The sequence shown here is derived from an EMBL/GenBank/DDBJ whole genome shotgun (WGS) entry which is preliminary data.</text>
</comment>
<dbReference type="AlphaFoldDB" id="A0A7W7U507"/>
<dbReference type="InterPro" id="IPR028994">
    <property type="entry name" value="Integrin_alpha_N"/>
</dbReference>
<evidence type="ECO:0000313" key="3">
    <source>
        <dbReference type="EMBL" id="MBB4985116.1"/>
    </source>
</evidence>
<evidence type="ECO:0008006" key="5">
    <source>
        <dbReference type="Google" id="ProtNLM"/>
    </source>
</evidence>
<feature type="signal peptide" evidence="2">
    <location>
        <begin position="1"/>
        <end position="31"/>
    </location>
</feature>
<keyword evidence="1 2" id="KW-0732">Signal</keyword>
<evidence type="ECO:0000313" key="4">
    <source>
        <dbReference type="Proteomes" id="UP000582643"/>
    </source>
</evidence>
<evidence type="ECO:0000256" key="2">
    <source>
        <dbReference type="SAM" id="SignalP"/>
    </source>
</evidence>
<reference evidence="3 4" key="1">
    <citation type="submission" date="2020-08" db="EMBL/GenBank/DDBJ databases">
        <title>Genomic Encyclopedia of Type Strains, Phase III (KMG-III): the genomes of soil and plant-associated and newly described type strains.</title>
        <authorList>
            <person name="Whitman W."/>
        </authorList>
    </citation>
    <scope>NUCLEOTIDE SEQUENCE [LARGE SCALE GENOMIC DNA]</scope>
    <source>
        <strain evidence="3 4">SFB5A</strain>
    </source>
</reference>
<evidence type="ECO:0000256" key="1">
    <source>
        <dbReference type="ARBA" id="ARBA00022729"/>
    </source>
</evidence>
<dbReference type="RefSeq" id="WP_184932295.1">
    <property type="nucleotide sequence ID" value="NZ_JACHJY010000009.1"/>
</dbReference>
<dbReference type="Proteomes" id="UP000582643">
    <property type="component" value="Unassembled WGS sequence"/>
</dbReference>
<dbReference type="PANTHER" id="PTHR46580:SF4">
    <property type="entry name" value="ATP_GTP-BINDING PROTEIN"/>
    <property type="match status" value="1"/>
</dbReference>
<dbReference type="InterPro" id="IPR013517">
    <property type="entry name" value="FG-GAP"/>
</dbReference>
<dbReference type="PANTHER" id="PTHR46580">
    <property type="entry name" value="SENSOR KINASE-RELATED"/>
    <property type="match status" value="1"/>
</dbReference>
<keyword evidence="4" id="KW-1185">Reference proteome</keyword>
<proteinExistence type="predicted"/>
<organism evidence="3 4">
    <name type="scientific">Streptomyces nymphaeiformis</name>
    <dbReference type="NCBI Taxonomy" id="2663842"/>
    <lineage>
        <taxon>Bacteria</taxon>
        <taxon>Bacillati</taxon>
        <taxon>Actinomycetota</taxon>
        <taxon>Actinomycetes</taxon>
        <taxon>Kitasatosporales</taxon>
        <taxon>Streptomycetaceae</taxon>
        <taxon>Streptomyces</taxon>
    </lineage>
</organism>